<evidence type="ECO:0000313" key="2">
    <source>
        <dbReference type="EMBL" id="MFD1598095.1"/>
    </source>
</evidence>
<accession>A0ABD6CLX6</accession>
<feature type="region of interest" description="Disordered" evidence="1">
    <location>
        <begin position="93"/>
        <end position="117"/>
    </location>
</feature>
<gene>
    <name evidence="2" type="ORF">ACFSBX_03885</name>
</gene>
<feature type="region of interest" description="Disordered" evidence="1">
    <location>
        <begin position="1"/>
        <end position="26"/>
    </location>
</feature>
<dbReference type="EMBL" id="JBHUDK010000003">
    <property type="protein sequence ID" value="MFD1598095.1"/>
    <property type="molecule type" value="Genomic_DNA"/>
</dbReference>
<name>A0ABD6CLX6_9EURY</name>
<proteinExistence type="predicted"/>
<dbReference type="RefSeq" id="WP_256420100.1">
    <property type="nucleotide sequence ID" value="NZ_JANHDI010000001.1"/>
</dbReference>
<feature type="compositionally biased region" description="Basic and acidic residues" evidence="1">
    <location>
        <begin position="10"/>
        <end position="26"/>
    </location>
</feature>
<sequence>MSLSDDDRSDDERALPEREALRRMHRVTADHGRPFEERLTELLTLGRTYLGVEAGFLTETSDGTQSIVEQVVGAHGWDVAVTEGSDGGARFEITGLDEDGSGSEVSIRLRTARGVEG</sequence>
<keyword evidence="3" id="KW-1185">Reference proteome</keyword>
<evidence type="ECO:0000313" key="3">
    <source>
        <dbReference type="Proteomes" id="UP001597085"/>
    </source>
</evidence>
<comment type="caution">
    <text evidence="2">The sequence shown here is derived from an EMBL/GenBank/DDBJ whole genome shotgun (WGS) entry which is preliminary data.</text>
</comment>
<organism evidence="2 3">
    <name type="scientific">Halobellus rarus</name>
    <dbReference type="NCBI Taxonomy" id="1126237"/>
    <lineage>
        <taxon>Archaea</taxon>
        <taxon>Methanobacteriati</taxon>
        <taxon>Methanobacteriota</taxon>
        <taxon>Stenosarchaea group</taxon>
        <taxon>Halobacteria</taxon>
        <taxon>Halobacteriales</taxon>
        <taxon>Haloferacaceae</taxon>
        <taxon>Halobellus</taxon>
    </lineage>
</organism>
<protein>
    <recommendedName>
        <fullName evidence="4">Amphi-Trp domain-containing protein</fullName>
    </recommendedName>
</protein>
<reference evidence="2 3" key="1">
    <citation type="journal article" date="2019" name="Int. J. Syst. Evol. Microbiol.">
        <title>The Global Catalogue of Microorganisms (GCM) 10K type strain sequencing project: providing services to taxonomists for standard genome sequencing and annotation.</title>
        <authorList>
            <consortium name="The Broad Institute Genomics Platform"/>
            <consortium name="The Broad Institute Genome Sequencing Center for Infectious Disease"/>
            <person name="Wu L."/>
            <person name="Ma J."/>
        </authorList>
    </citation>
    <scope>NUCLEOTIDE SEQUENCE [LARGE SCALE GENOMIC DNA]</scope>
    <source>
        <strain evidence="2 3">CGMCC 1.12121</strain>
    </source>
</reference>
<evidence type="ECO:0000256" key="1">
    <source>
        <dbReference type="SAM" id="MobiDB-lite"/>
    </source>
</evidence>
<dbReference type="Proteomes" id="UP001597085">
    <property type="component" value="Unassembled WGS sequence"/>
</dbReference>
<evidence type="ECO:0008006" key="4">
    <source>
        <dbReference type="Google" id="ProtNLM"/>
    </source>
</evidence>
<dbReference type="AlphaFoldDB" id="A0ABD6CLX6"/>